<dbReference type="InterPro" id="IPR022666">
    <property type="entry name" value="Ribosomal_uL2_RNA-bd_dom"/>
</dbReference>
<feature type="compositionally biased region" description="Basic residues" evidence="4">
    <location>
        <begin position="199"/>
        <end position="211"/>
    </location>
</feature>
<reference evidence="7 8" key="1">
    <citation type="journal article" date="2010" name="Proc. Natl. Acad. Sci. U.S.A.">
        <title>Enigmatic, ultrasmall, uncultivated Archaea.</title>
        <authorList>
            <person name="Baker B.J."/>
            <person name="Comolli L.R."/>
            <person name="Dick G.J."/>
            <person name="Hauser L.J."/>
            <person name="Hyatt D."/>
            <person name="Dill B.D."/>
            <person name="Land M.L."/>
            <person name="Verberkmoes N.C."/>
            <person name="Hettich R.L."/>
            <person name="Banfield J.F."/>
        </authorList>
    </citation>
    <scope>NUCLEOTIDE SEQUENCE [LARGE SCALE GENOMIC DNA]</scope>
</reference>
<feature type="domain" description="Large ribosomal subunit protein uL2 RNA-binding" evidence="6">
    <location>
        <begin position="10"/>
        <end position="79"/>
    </location>
</feature>
<dbReference type="SMART" id="SM01382">
    <property type="entry name" value="Ribosomal_L2_C"/>
    <property type="match status" value="1"/>
</dbReference>
<proteinExistence type="inferred from homology"/>
<dbReference type="EMBL" id="GG745559">
    <property type="protein sequence ID" value="EFD92623.1"/>
    <property type="molecule type" value="Genomic_DNA"/>
</dbReference>
<dbReference type="AlphaFoldDB" id="D6GW04"/>
<dbReference type="SUPFAM" id="SSF50249">
    <property type="entry name" value="Nucleic acid-binding proteins"/>
    <property type="match status" value="1"/>
</dbReference>
<name>D6GW04_PARA5</name>
<dbReference type="SUPFAM" id="SSF50104">
    <property type="entry name" value="Translation proteins SH3-like domain"/>
    <property type="match status" value="1"/>
</dbReference>
<dbReference type="InterPro" id="IPR022669">
    <property type="entry name" value="Ribosomal_uL2_C"/>
</dbReference>
<evidence type="ECO:0000256" key="4">
    <source>
        <dbReference type="SAM" id="MobiDB-lite"/>
    </source>
</evidence>
<dbReference type="InterPro" id="IPR008991">
    <property type="entry name" value="Translation_prot_SH3-like_sf"/>
</dbReference>
<evidence type="ECO:0000256" key="3">
    <source>
        <dbReference type="ARBA" id="ARBA00023274"/>
    </source>
</evidence>
<sequence>MKVPRSRRRGKSRVFRFNDFRAIADVKLPQFKEPMNARVTKLMHDTYRTAPLMQIKLENGSTTFLPAFTGAYEGMIITYLKNESTGNGTILRIGDIPTGTNVYNVEIKAGDGGKLIRAGGASAKIIENTGTEVAISLPSGRIIRLKPDCRAIVGRIASAGRREKPFYKAGNKYHLIKARSRYWPMNAAVAMNAYEHKFGGKRRSTQHKSKSSSRNSPPGAKVGAIAPKRTGVR</sequence>
<keyword evidence="2 7" id="KW-0689">Ribosomal protein</keyword>
<dbReference type="GO" id="GO:0022625">
    <property type="term" value="C:cytosolic large ribosomal subunit"/>
    <property type="evidence" value="ECO:0007669"/>
    <property type="project" value="TreeGrafter"/>
</dbReference>
<feature type="domain" description="Large ribosomal subunit protein uL2 C-terminal" evidence="5">
    <location>
        <begin position="85"/>
        <end position="218"/>
    </location>
</feature>
<dbReference type="GO" id="GO:0003735">
    <property type="term" value="F:structural constituent of ribosome"/>
    <property type="evidence" value="ECO:0007669"/>
    <property type="project" value="InterPro"/>
</dbReference>
<dbReference type="Gene3D" id="4.10.950.10">
    <property type="entry name" value="Ribosomal protein L2, domain 3"/>
    <property type="match status" value="1"/>
</dbReference>
<gene>
    <name evidence="7" type="ORF">BJBARM5_0675</name>
</gene>
<evidence type="ECO:0000313" key="8">
    <source>
        <dbReference type="Proteomes" id="UP000009376"/>
    </source>
</evidence>
<dbReference type="GO" id="GO:0003723">
    <property type="term" value="F:RNA binding"/>
    <property type="evidence" value="ECO:0007669"/>
    <property type="project" value="TreeGrafter"/>
</dbReference>
<dbReference type="GO" id="GO:0002181">
    <property type="term" value="P:cytoplasmic translation"/>
    <property type="evidence" value="ECO:0007669"/>
    <property type="project" value="TreeGrafter"/>
</dbReference>
<dbReference type="InterPro" id="IPR012340">
    <property type="entry name" value="NA-bd_OB-fold"/>
</dbReference>
<dbReference type="Gene3D" id="2.40.50.140">
    <property type="entry name" value="Nucleic acid-binding proteins"/>
    <property type="match status" value="1"/>
</dbReference>
<evidence type="ECO:0000259" key="6">
    <source>
        <dbReference type="SMART" id="SM01383"/>
    </source>
</evidence>
<dbReference type="PANTHER" id="PTHR13691:SF16">
    <property type="entry name" value="LARGE RIBOSOMAL SUBUNIT PROTEIN UL2"/>
    <property type="match status" value="1"/>
</dbReference>
<keyword evidence="3" id="KW-0687">Ribonucleoprotein</keyword>
<dbReference type="InterPro" id="IPR014726">
    <property type="entry name" value="Ribosomal_uL2_dom3"/>
</dbReference>
<dbReference type="Pfam" id="PF03947">
    <property type="entry name" value="Ribosomal_L2_C"/>
    <property type="match status" value="1"/>
</dbReference>
<evidence type="ECO:0000256" key="1">
    <source>
        <dbReference type="ARBA" id="ARBA00005636"/>
    </source>
</evidence>
<dbReference type="InterPro" id="IPR014722">
    <property type="entry name" value="Rib_uL2_dom2"/>
</dbReference>
<feature type="region of interest" description="Disordered" evidence="4">
    <location>
        <begin position="198"/>
        <end position="233"/>
    </location>
</feature>
<accession>D6GW04</accession>
<evidence type="ECO:0000256" key="2">
    <source>
        <dbReference type="ARBA" id="ARBA00022980"/>
    </source>
</evidence>
<evidence type="ECO:0000259" key="5">
    <source>
        <dbReference type="SMART" id="SM01382"/>
    </source>
</evidence>
<protein>
    <submittedName>
        <fullName evidence="7">Ribosomal protein L2</fullName>
    </submittedName>
</protein>
<dbReference type="InterPro" id="IPR002171">
    <property type="entry name" value="Ribosomal_uL2"/>
</dbReference>
<dbReference type="Proteomes" id="UP000009376">
    <property type="component" value="Unassembled WGS sequence"/>
</dbReference>
<organism evidence="7 8">
    <name type="scientific">Candidatus Parvarchaeum acidophilus ARMAN-5</name>
    <dbReference type="NCBI Taxonomy" id="662762"/>
    <lineage>
        <taxon>Archaea</taxon>
        <taxon>Candidatus Parvarchaeota</taxon>
        <taxon>Candidatus Parvarchaeum</taxon>
    </lineage>
</organism>
<dbReference type="PANTHER" id="PTHR13691">
    <property type="entry name" value="RIBOSOMAL PROTEIN L2"/>
    <property type="match status" value="1"/>
</dbReference>
<evidence type="ECO:0000313" key="7">
    <source>
        <dbReference type="EMBL" id="EFD92623.1"/>
    </source>
</evidence>
<dbReference type="PIRSF" id="PIRSF002158">
    <property type="entry name" value="Ribosomal_L2"/>
    <property type="match status" value="1"/>
</dbReference>
<dbReference type="SMART" id="SM01383">
    <property type="entry name" value="Ribosomal_L2"/>
    <property type="match status" value="1"/>
</dbReference>
<dbReference type="Gene3D" id="2.30.30.30">
    <property type="match status" value="1"/>
</dbReference>
<comment type="similarity">
    <text evidence="1">Belongs to the universal ribosomal protein uL2 family.</text>
</comment>